<feature type="compositionally biased region" description="Low complexity" evidence="1">
    <location>
        <begin position="42"/>
        <end position="55"/>
    </location>
</feature>
<evidence type="ECO:0000313" key="2">
    <source>
        <dbReference type="EMBL" id="KAJ7201920.1"/>
    </source>
</evidence>
<sequence length="381" mass="42966">MPPKRKVNRDSDASPSDDSVSVSDGSDFEGRPHKKVARGAGKKAAAVKPKASAGPRLKKSIKPEWNRDGWSSEKLETEFASKCIERWCLLPPYNTRIPDAQWKEYYLERKALDEINTEHSDKSKKIVSEELGQDTFSILRDASSSVAATIYGASQLDEADKTRIARTLRGSLYFTELWGNDEEGGGDNPRTVNSKTRLYSPFGLGTSLELVYDFHWRQFRAGERFSDFVVGQRDIEECDSKDPRKCTAVVKDSRSREKPGEFSVKVFDMNNSKIKGTTAQRITDFEEQFFGSSGWLSPLKMFNFLCAAGTVLHYNEENRSTVKQAGTKFKFFQGESEGKELQKSEAELLLQLEKEEFGALGKDEEVCMPQRLLLLAKKDST</sequence>
<proteinExistence type="predicted"/>
<dbReference type="Proteomes" id="UP001219525">
    <property type="component" value="Unassembled WGS sequence"/>
</dbReference>
<evidence type="ECO:0000313" key="3">
    <source>
        <dbReference type="Proteomes" id="UP001219525"/>
    </source>
</evidence>
<feature type="compositionally biased region" description="Basic residues" evidence="1">
    <location>
        <begin position="32"/>
        <end position="41"/>
    </location>
</feature>
<reference evidence="2" key="1">
    <citation type="submission" date="2023-03" db="EMBL/GenBank/DDBJ databases">
        <title>Massive genome expansion in bonnet fungi (Mycena s.s.) driven by repeated elements and novel gene families across ecological guilds.</title>
        <authorList>
            <consortium name="Lawrence Berkeley National Laboratory"/>
            <person name="Harder C.B."/>
            <person name="Miyauchi S."/>
            <person name="Viragh M."/>
            <person name="Kuo A."/>
            <person name="Thoen E."/>
            <person name="Andreopoulos B."/>
            <person name="Lu D."/>
            <person name="Skrede I."/>
            <person name="Drula E."/>
            <person name="Henrissat B."/>
            <person name="Morin E."/>
            <person name="Kohler A."/>
            <person name="Barry K."/>
            <person name="LaButti K."/>
            <person name="Morin E."/>
            <person name="Salamov A."/>
            <person name="Lipzen A."/>
            <person name="Mereny Z."/>
            <person name="Hegedus B."/>
            <person name="Baldrian P."/>
            <person name="Stursova M."/>
            <person name="Weitz H."/>
            <person name="Taylor A."/>
            <person name="Grigoriev I.V."/>
            <person name="Nagy L.G."/>
            <person name="Martin F."/>
            <person name="Kauserud H."/>
        </authorList>
    </citation>
    <scope>NUCLEOTIDE SEQUENCE</scope>
    <source>
        <strain evidence="2">9144</strain>
    </source>
</reference>
<dbReference type="AlphaFoldDB" id="A0AAD6V4G0"/>
<feature type="region of interest" description="Disordered" evidence="1">
    <location>
        <begin position="1"/>
        <end position="65"/>
    </location>
</feature>
<organism evidence="2 3">
    <name type="scientific">Mycena pura</name>
    <dbReference type="NCBI Taxonomy" id="153505"/>
    <lineage>
        <taxon>Eukaryota</taxon>
        <taxon>Fungi</taxon>
        <taxon>Dikarya</taxon>
        <taxon>Basidiomycota</taxon>
        <taxon>Agaricomycotina</taxon>
        <taxon>Agaricomycetes</taxon>
        <taxon>Agaricomycetidae</taxon>
        <taxon>Agaricales</taxon>
        <taxon>Marasmiineae</taxon>
        <taxon>Mycenaceae</taxon>
        <taxon>Mycena</taxon>
    </lineage>
</organism>
<keyword evidence="3" id="KW-1185">Reference proteome</keyword>
<protein>
    <submittedName>
        <fullName evidence="2">Uncharacterized protein</fullName>
    </submittedName>
</protein>
<comment type="caution">
    <text evidence="2">The sequence shown here is derived from an EMBL/GenBank/DDBJ whole genome shotgun (WGS) entry which is preliminary data.</text>
</comment>
<evidence type="ECO:0000256" key="1">
    <source>
        <dbReference type="SAM" id="MobiDB-lite"/>
    </source>
</evidence>
<feature type="compositionally biased region" description="Low complexity" evidence="1">
    <location>
        <begin position="13"/>
        <end position="25"/>
    </location>
</feature>
<gene>
    <name evidence="2" type="ORF">GGX14DRAFT_464211</name>
</gene>
<accession>A0AAD6V4G0</accession>
<name>A0AAD6V4G0_9AGAR</name>
<dbReference type="EMBL" id="JARJCW010000057">
    <property type="protein sequence ID" value="KAJ7201920.1"/>
    <property type="molecule type" value="Genomic_DNA"/>
</dbReference>
<feature type="non-terminal residue" evidence="2">
    <location>
        <position position="1"/>
    </location>
</feature>